<dbReference type="AlphaFoldDB" id="A0A9D0Z4L9"/>
<dbReference type="EMBL" id="DVFN01000031">
    <property type="protein sequence ID" value="HIQ69122.1"/>
    <property type="molecule type" value="Genomic_DNA"/>
</dbReference>
<feature type="domain" description="Sporulation stage II protein D amidase enhancer LytB N-terminal" evidence="2">
    <location>
        <begin position="79"/>
        <end position="176"/>
    </location>
</feature>
<gene>
    <name evidence="3" type="primary">spoIID</name>
    <name evidence="3" type="ORF">IAA67_02160</name>
</gene>
<feature type="signal peptide" evidence="1">
    <location>
        <begin position="1"/>
        <end position="28"/>
    </location>
</feature>
<evidence type="ECO:0000259" key="2">
    <source>
        <dbReference type="Pfam" id="PF08486"/>
    </source>
</evidence>
<evidence type="ECO:0000256" key="1">
    <source>
        <dbReference type="SAM" id="SignalP"/>
    </source>
</evidence>
<dbReference type="Proteomes" id="UP000886874">
    <property type="component" value="Unassembled WGS sequence"/>
</dbReference>
<proteinExistence type="predicted"/>
<keyword evidence="1" id="KW-0732">Signal</keyword>
<reference evidence="3" key="2">
    <citation type="journal article" date="2021" name="PeerJ">
        <title>Extensive microbial diversity within the chicken gut microbiome revealed by metagenomics and culture.</title>
        <authorList>
            <person name="Gilroy R."/>
            <person name="Ravi A."/>
            <person name="Getino M."/>
            <person name="Pursley I."/>
            <person name="Horton D.L."/>
            <person name="Alikhan N.F."/>
            <person name="Baker D."/>
            <person name="Gharbi K."/>
            <person name="Hall N."/>
            <person name="Watson M."/>
            <person name="Adriaenssens E.M."/>
            <person name="Foster-Nyarko E."/>
            <person name="Jarju S."/>
            <person name="Secka A."/>
            <person name="Antonio M."/>
            <person name="Oren A."/>
            <person name="Chaudhuri R.R."/>
            <person name="La Ragione R."/>
            <person name="Hildebrand F."/>
            <person name="Pallen M.J."/>
        </authorList>
    </citation>
    <scope>NUCLEOTIDE SEQUENCE</scope>
    <source>
        <strain evidence="3">ChiSjej2B20-13462</strain>
    </source>
</reference>
<comment type="caution">
    <text evidence="3">The sequence shown here is derived from an EMBL/GenBank/DDBJ whole genome shotgun (WGS) entry which is preliminary data.</text>
</comment>
<dbReference type="InterPro" id="IPR014225">
    <property type="entry name" value="Spore_II_D_firmicutes"/>
</dbReference>
<dbReference type="InterPro" id="IPR051922">
    <property type="entry name" value="Bact_Sporulation_Assoc"/>
</dbReference>
<organism evidence="3 4">
    <name type="scientific">Candidatus Avoscillospira stercorigallinarum</name>
    <dbReference type="NCBI Taxonomy" id="2840708"/>
    <lineage>
        <taxon>Bacteria</taxon>
        <taxon>Bacillati</taxon>
        <taxon>Bacillota</taxon>
        <taxon>Clostridia</taxon>
        <taxon>Eubacteriales</taxon>
        <taxon>Oscillospiraceae</taxon>
        <taxon>Oscillospiraceae incertae sedis</taxon>
        <taxon>Candidatus Avoscillospira</taxon>
    </lineage>
</organism>
<feature type="chain" id="PRO_5039411223" evidence="1">
    <location>
        <begin position="29"/>
        <end position="346"/>
    </location>
</feature>
<dbReference type="PANTHER" id="PTHR30032:SF4">
    <property type="entry name" value="AMIDASE ENHANCER"/>
    <property type="match status" value="1"/>
</dbReference>
<dbReference type="GO" id="GO:0030288">
    <property type="term" value="C:outer membrane-bounded periplasmic space"/>
    <property type="evidence" value="ECO:0007669"/>
    <property type="project" value="TreeGrafter"/>
</dbReference>
<dbReference type="InterPro" id="IPR013486">
    <property type="entry name" value="SpoIID/LytB"/>
</dbReference>
<dbReference type="NCBIfam" id="TIGR02669">
    <property type="entry name" value="SpoIID_LytB"/>
    <property type="match status" value="1"/>
</dbReference>
<dbReference type="PANTHER" id="PTHR30032">
    <property type="entry name" value="N-ACETYLMURAMOYL-L-ALANINE AMIDASE-RELATED"/>
    <property type="match status" value="1"/>
</dbReference>
<accession>A0A9D0Z4L9</accession>
<sequence length="346" mass="36400">MKQSIIAGISALLLAVFLPMALLSPVDAAQPERATLVWTQDGAAAAEPEPEPEVVQEPEAAADPGWDAAETVALETEDGVVTLPLSEYLTGVVLSEMPASFSEAALEAQTVAARTFTLKQQTAGKHPGADLCADSSCCQAWTSREALETKLGDGFAAYWDKASQAVSATDGLVLTYGGDLIDAVYFSCSGGTTEDAVAVWGGDVPYLQTVESPGEEISGKFETTVTVPLAEFRQILQTADPQVWLAGSPSSWFGDQVETDGGGVDTLEIGGRVFRGTELRTLFGLNSAKFTVEATAEAVVFTVSGYGHRVGMSQYGAEAMARAGADFEEILLHYYTGVTLEFLGAD</sequence>
<evidence type="ECO:0000313" key="4">
    <source>
        <dbReference type="Proteomes" id="UP000886874"/>
    </source>
</evidence>
<dbReference type="Pfam" id="PF08486">
    <property type="entry name" value="SpoIID"/>
    <property type="match status" value="1"/>
</dbReference>
<name>A0A9D0Z4L9_9FIRM</name>
<evidence type="ECO:0000313" key="3">
    <source>
        <dbReference type="EMBL" id="HIQ69122.1"/>
    </source>
</evidence>
<protein>
    <submittedName>
        <fullName evidence="3">Stage II sporulation protein D</fullName>
    </submittedName>
</protein>
<dbReference type="GO" id="GO:0030435">
    <property type="term" value="P:sporulation resulting in formation of a cellular spore"/>
    <property type="evidence" value="ECO:0007669"/>
    <property type="project" value="InterPro"/>
</dbReference>
<dbReference type="NCBIfam" id="TIGR02870">
    <property type="entry name" value="spore_II_D"/>
    <property type="match status" value="1"/>
</dbReference>
<dbReference type="InterPro" id="IPR013693">
    <property type="entry name" value="SpoIID/LytB_N"/>
</dbReference>
<reference evidence="3" key="1">
    <citation type="submission" date="2020-10" db="EMBL/GenBank/DDBJ databases">
        <authorList>
            <person name="Gilroy R."/>
        </authorList>
    </citation>
    <scope>NUCLEOTIDE SEQUENCE</scope>
    <source>
        <strain evidence="3">ChiSjej2B20-13462</strain>
    </source>
</reference>